<dbReference type="SUPFAM" id="SSF55166">
    <property type="entry name" value="Hedgehog/DD-peptidase"/>
    <property type="match status" value="1"/>
</dbReference>
<dbReference type="GO" id="GO:0008233">
    <property type="term" value="F:peptidase activity"/>
    <property type="evidence" value="ECO:0007669"/>
    <property type="project" value="InterPro"/>
</dbReference>
<dbReference type="Gene3D" id="3.30.1380.10">
    <property type="match status" value="1"/>
</dbReference>
<dbReference type="Proteomes" id="UP000054010">
    <property type="component" value="Unassembled WGS sequence"/>
</dbReference>
<name>E1IG71_9CHLR</name>
<reference evidence="2 3" key="1">
    <citation type="journal article" date="2011" name="J. Bacteriol.">
        <title>Draft genome sequence of the anoxygenic filamentous phototrophic bacterium Oscillochloris trichoides subsp. DG-6.</title>
        <authorList>
            <person name="Kuznetsov B.B."/>
            <person name="Ivanovsky R.N."/>
            <person name="Keppen O.I."/>
            <person name="Sukhacheva M.V."/>
            <person name="Bumazhkin B.K."/>
            <person name="Patutina E.O."/>
            <person name="Beletsky A.V."/>
            <person name="Mardanov A.V."/>
            <person name="Baslerov R.V."/>
            <person name="Panteleeva A.N."/>
            <person name="Kolganova T.V."/>
            <person name="Ravin N.V."/>
            <person name="Skryabin K.G."/>
        </authorList>
    </citation>
    <scope>NUCLEOTIDE SEQUENCE [LARGE SCALE GENOMIC DNA]</scope>
    <source>
        <strain evidence="2 3">DG-6</strain>
    </source>
</reference>
<sequence>MDVLEVQDIGRPEGSGSNRGRAQVELIVLSDEIHPTEEAIATYLAPRTLILPHYHIDRRGTIRRFVDMSRAGRGLGQANYQGFSQRIDPIAISIRLQKRITAGYDGPLLRALHALLESICAHYWLDQNAITRIVYRTRGQVAVPYVPPPAPAFPQTTLAEPSSLVLGAAPATEEVSTFLTETYETELPLGTALQEDMPLLGAAPTPASPALLWELLYAETCKPRGGTLHFDWAFTIFAATKNLGAPVAPNPKQPLILNGVGYNFQPFARDTIYNMGIDYSDVRRLSDLLGTGAAIPVGPGRDLLAASYRAALDAGIARGVSITGNQNLNPAWKFHQVARSAGLGPALSGNYVTASKRYIVQVFAVDTLFTPVSQQTGCQRLSETSPTNPAYAAIWAETYRVAPARYDPTSPFQQLAARLRLGAPLTGVYDTNLAGELYTIQVFALDTLYRGKDGVIRRMSDLPLPDKVGWPNASQKLVPTPQPEPEPRRLEIDVGPARRKDPAWPPPPPFNFLASRPGAVEAALGRIEWQRIPGSSDRDAIQITNGWDEEHLVVIDIPQLRKFRLAGYGKLRFHRRAATQLIQLFADWEEAGLLGLILSFDGAYNPRTIRAAQPGQTTNTLSNHAYGAAFDINAAQNPFMGQPALVGEHGSVRELVPLAYANGFYWGGHFSYRNGGHDGMHFEWAVEV</sequence>
<dbReference type="STRING" id="765420.OSCT_2322"/>
<dbReference type="SUPFAM" id="SSF55846">
    <property type="entry name" value="N-acetylmuramoyl-L-alanine amidase-like"/>
    <property type="match status" value="1"/>
</dbReference>
<evidence type="ECO:0000259" key="1">
    <source>
        <dbReference type="Pfam" id="PF13539"/>
    </source>
</evidence>
<dbReference type="AlphaFoldDB" id="E1IG71"/>
<accession>E1IG71</accession>
<dbReference type="InterPro" id="IPR039561">
    <property type="entry name" value="Peptidase_M15C"/>
</dbReference>
<evidence type="ECO:0000313" key="3">
    <source>
        <dbReference type="Proteomes" id="UP000054010"/>
    </source>
</evidence>
<dbReference type="EMBL" id="ADVR01000101">
    <property type="protein sequence ID" value="EFO79805.1"/>
    <property type="molecule type" value="Genomic_DNA"/>
</dbReference>
<comment type="caution">
    <text evidence="2">The sequence shown here is derived from an EMBL/GenBank/DDBJ whole genome shotgun (WGS) entry which is preliminary data.</text>
</comment>
<keyword evidence="3" id="KW-1185">Reference proteome</keyword>
<dbReference type="InterPro" id="IPR009045">
    <property type="entry name" value="Zn_M74/Hedgehog-like"/>
</dbReference>
<organism evidence="2 3">
    <name type="scientific">Oscillochloris trichoides DG-6</name>
    <dbReference type="NCBI Taxonomy" id="765420"/>
    <lineage>
        <taxon>Bacteria</taxon>
        <taxon>Bacillati</taxon>
        <taxon>Chloroflexota</taxon>
        <taxon>Chloroflexia</taxon>
        <taxon>Chloroflexales</taxon>
        <taxon>Chloroflexineae</taxon>
        <taxon>Oscillochloridaceae</taxon>
        <taxon>Oscillochloris</taxon>
    </lineage>
</organism>
<dbReference type="Gene3D" id="3.40.80.10">
    <property type="entry name" value="Peptidoglycan recognition protein-like"/>
    <property type="match status" value="1"/>
</dbReference>
<feature type="domain" description="Peptidase M15C" evidence="1">
    <location>
        <begin position="618"/>
        <end position="684"/>
    </location>
</feature>
<proteinExistence type="predicted"/>
<gene>
    <name evidence="2" type="ORF">OSCT_2322</name>
</gene>
<dbReference type="InterPro" id="IPR036505">
    <property type="entry name" value="Amidase/PGRP_sf"/>
</dbReference>
<protein>
    <submittedName>
        <fullName evidence="2">N-acetylmuramoyl-L-alanine amidase</fullName>
    </submittedName>
</protein>
<evidence type="ECO:0000313" key="2">
    <source>
        <dbReference type="EMBL" id="EFO79805.1"/>
    </source>
</evidence>
<dbReference type="eggNOG" id="COG3023">
    <property type="taxonomic scope" value="Bacteria"/>
</dbReference>
<dbReference type="GO" id="GO:0009253">
    <property type="term" value="P:peptidoglycan catabolic process"/>
    <property type="evidence" value="ECO:0007669"/>
    <property type="project" value="InterPro"/>
</dbReference>
<dbReference type="GO" id="GO:0008745">
    <property type="term" value="F:N-acetylmuramoyl-L-alanine amidase activity"/>
    <property type="evidence" value="ECO:0007669"/>
    <property type="project" value="InterPro"/>
</dbReference>
<dbReference type="HOGENOM" id="CLU_431382_0_0_0"/>
<dbReference type="Pfam" id="PF13539">
    <property type="entry name" value="Peptidase_M15_4"/>
    <property type="match status" value="1"/>
</dbReference>